<sequence length="182" mass="19784">MKVFAAALLLLVSTGVHADIEKVAIPSDHGSETVWWPKLVPPTGWHFDRASSYYLGFYAMAPDGSSFAQADTVIYAMARPKREAPDSPTLQSFVASDIANFKDGDPGLIVAQQPPMQSADGTPFQVLFYHPPVGAPGDWERVAYGEEGEFYVTFVVSAQSQAALQAALPTFTKLLTTYRARP</sequence>
<gene>
    <name evidence="2" type="ORF">G7Y82_20850</name>
</gene>
<keyword evidence="3" id="KW-1185">Reference proteome</keyword>
<evidence type="ECO:0000313" key="3">
    <source>
        <dbReference type="Proteomes" id="UP000653472"/>
    </source>
</evidence>
<evidence type="ECO:0000313" key="2">
    <source>
        <dbReference type="EMBL" id="NKF24763.1"/>
    </source>
</evidence>
<organism evidence="2 3">
    <name type="scientific">Solimonas marina</name>
    <dbReference type="NCBI Taxonomy" id="2714601"/>
    <lineage>
        <taxon>Bacteria</taxon>
        <taxon>Pseudomonadati</taxon>
        <taxon>Pseudomonadota</taxon>
        <taxon>Gammaproteobacteria</taxon>
        <taxon>Nevskiales</taxon>
        <taxon>Nevskiaceae</taxon>
        <taxon>Solimonas</taxon>
    </lineage>
</organism>
<dbReference type="AlphaFoldDB" id="A0A969WDU1"/>
<evidence type="ECO:0000256" key="1">
    <source>
        <dbReference type="SAM" id="SignalP"/>
    </source>
</evidence>
<comment type="caution">
    <text evidence="2">The sequence shown here is derived from an EMBL/GenBank/DDBJ whole genome shotgun (WGS) entry which is preliminary data.</text>
</comment>
<dbReference type="EMBL" id="JAAVXB010000021">
    <property type="protein sequence ID" value="NKF24763.1"/>
    <property type="molecule type" value="Genomic_DNA"/>
</dbReference>
<feature type="signal peptide" evidence="1">
    <location>
        <begin position="1"/>
        <end position="18"/>
    </location>
</feature>
<feature type="chain" id="PRO_5037079247" description="DUF1795 domain-containing protein" evidence="1">
    <location>
        <begin position="19"/>
        <end position="182"/>
    </location>
</feature>
<name>A0A969WDU1_9GAMM</name>
<protein>
    <recommendedName>
        <fullName evidence="4">DUF1795 domain-containing protein</fullName>
    </recommendedName>
</protein>
<reference evidence="2" key="1">
    <citation type="submission" date="2020-03" db="EMBL/GenBank/DDBJ databases">
        <title>Solimonas marina sp. nov., isolated from deep seawater of the Pacific Ocean.</title>
        <authorList>
            <person name="Liu X."/>
            <person name="Lai Q."/>
            <person name="Sun F."/>
            <person name="Gai Y."/>
            <person name="Li G."/>
            <person name="Shao Z."/>
        </authorList>
    </citation>
    <scope>NUCLEOTIDE SEQUENCE</scope>
    <source>
        <strain evidence="2">C16B3</strain>
    </source>
</reference>
<accession>A0A969WDU1</accession>
<evidence type="ECO:0008006" key="4">
    <source>
        <dbReference type="Google" id="ProtNLM"/>
    </source>
</evidence>
<keyword evidence="1" id="KW-0732">Signal</keyword>
<dbReference type="Proteomes" id="UP000653472">
    <property type="component" value="Unassembled WGS sequence"/>
</dbReference>
<proteinExistence type="predicted"/>
<dbReference type="RefSeq" id="WP_168150071.1">
    <property type="nucleotide sequence ID" value="NZ_JAAVXB010000021.1"/>
</dbReference>